<dbReference type="Gene3D" id="2.120.10.30">
    <property type="entry name" value="TolB, C-terminal domain"/>
    <property type="match status" value="1"/>
</dbReference>
<dbReference type="SUPFAM" id="SSF101898">
    <property type="entry name" value="NHL repeat"/>
    <property type="match status" value="1"/>
</dbReference>
<proteinExistence type="predicted"/>
<evidence type="ECO:0000313" key="1">
    <source>
        <dbReference type="EMBL" id="KAK3085146.1"/>
    </source>
</evidence>
<name>A0AA89BJW0_PINIB</name>
<reference evidence="1" key="1">
    <citation type="submission" date="2019-08" db="EMBL/GenBank/DDBJ databases">
        <title>The improved chromosome-level genome for the pearl oyster Pinctada fucata martensii using PacBio sequencing and Hi-C.</title>
        <authorList>
            <person name="Zheng Z."/>
        </authorList>
    </citation>
    <scope>NUCLEOTIDE SEQUENCE</scope>
    <source>
        <strain evidence="1">ZZ-2019</strain>
        <tissue evidence="1">Adductor muscle</tissue>
    </source>
</reference>
<accession>A0AA89BJW0</accession>
<organism evidence="1 2">
    <name type="scientific">Pinctada imbricata</name>
    <name type="common">Atlantic pearl-oyster</name>
    <name type="synonym">Pinctada martensii</name>
    <dbReference type="NCBI Taxonomy" id="66713"/>
    <lineage>
        <taxon>Eukaryota</taxon>
        <taxon>Metazoa</taxon>
        <taxon>Spiralia</taxon>
        <taxon>Lophotrochozoa</taxon>
        <taxon>Mollusca</taxon>
        <taxon>Bivalvia</taxon>
        <taxon>Autobranchia</taxon>
        <taxon>Pteriomorphia</taxon>
        <taxon>Pterioida</taxon>
        <taxon>Pterioidea</taxon>
        <taxon>Pteriidae</taxon>
        <taxon>Pinctada</taxon>
    </lineage>
</organism>
<dbReference type="AlphaFoldDB" id="A0AA89BJW0"/>
<sequence length="264" mass="29730">MNDNPEVFSALLKDESVCLLTDLVCVKDKILIVDNENRKIKRFTMKGNLVDILILNDPYGISNLILSSHVVLTEPKVTSISFVSTDGRLALSSRRKCSKKYQSVCCIDETRLAVGCYDTGNASVEIIDYIGNVLRTMSPILHIDSSFRNPKYLCYLNNKYILVSDSGLRKLVGISPDKNVDFEYDPKCTPGGVTVDSSDAMYLCLCDRNCIHQLDIEKKKTSRIFSDEKLKLPSAVTTSKKYLIVIQERNKNDVIMFKVSHLLI</sequence>
<protein>
    <submittedName>
        <fullName evidence="1">Uncharacterized protein</fullName>
    </submittedName>
</protein>
<keyword evidence="2" id="KW-1185">Reference proteome</keyword>
<dbReference type="Proteomes" id="UP001186944">
    <property type="component" value="Unassembled WGS sequence"/>
</dbReference>
<dbReference type="InterPro" id="IPR011042">
    <property type="entry name" value="6-blade_b-propeller_TolB-like"/>
</dbReference>
<evidence type="ECO:0000313" key="2">
    <source>
        <dbReference type="Proteomes" id="UP001186944"/>
    </source>
</evidence>
<dbReference type="EMBL" id="VSWD01000013">
    <property type="protein sequence ID" value="KAK3085146.1"/>
    <property type="molecule type" value="Genomic_DNA"/>
</dbReference>
<comment type="caution">
    <text evidence="1">The sequence shown here is derived from an EMBL/GenBank/DDBJ whole genome shotgun (WGS) entry which is preliminary data.</text>
</comment>
<gene>
    <name evidence="1" type="ORF">FSP39_025075</name>
</gene>